<evidence type="ECO:0000313" key="3">
    <source>
        <dbReference type="EMBL" id="GGZ67781.1"/>
    </source>
</evidence>
<feature type="signal peptide" evidence="2">
    <location>
        <begin position="1"/>
        <end position="40"/>
    </location>
</feature>
<reference evidence="3" key="1">
    <citation type="journal article" date="2014" name="Int. J. Syst. Evol. Microbiol.">
        <title>Complete genome sequence of Corynebacterium casei LMG S-19264T (=DSM 44701T), isolated from a smear-ripened cheese.</title>
        <authorList>
            <consortium name="US DOE Joint Genome Institute (JGI-PGF)"/>
            <person name="Walter F."/>
            <person name="Albersmeier A."/>
            <person name="Kalinowski J."/>
            <person name="Ruckert C."/>
        </authorList>
    </citation>
    <scope>NUCLEOTIDE SEQUENCE</scope>
    <source>
        <strain evidence="3">KCTC 32337</strain>
    </source>
</reference>
<organism evidence="3 4">
    <name type="scientific">Paraglaciecola chathamensis</name>
    <dbReference type="NCBI Taxonomy" id="368405"/>
    <lineage>
        <taxon>Bacteria</taxon>
        <taxon>Pseudomonadati</taxon>
        <taxon>Pseudomonadota</taxon>
        <taxon>Gammaproteobacteria</taxon>
        <taxon>Alteromonadales</taxon>
        <taxon>Alteromonadaceae</taxon>
        <taxon>Paraglaciecola</taxon>
    </lineage>
</organism>
<sequence length="167" mass="18192">MSLYRAITQGSQMSPRPPHSKAVLNSMFAVLLSVSGPALAQEELEGPGIFSGEKGEFSLSDIFSDKEADSKAQVPAQEKNSAMEQTQANPQQKTSGTIVKPAENTLSNSSAVAKANPANQTNTLASSEQDEFALFKAWKSAKAENSPAYQEFLLWLEFQEYKRKKSD</sequence>
<proteinExistence type="predicted"/>
<gene>
    <name evidence="3" type="ORF">GCM10011274_27970</name>
</gene>
<feature type="region of interest" description="Disordered" evidence="1">
    <location>
        <begin position="66"/>
        <end position="126"/>
    </location>
</feature>
<feature type="compositionally biased region" description="Polar residues" evidence="1">
    <location>
        <begin position="78"/>
        <end position="97"/>
    </location>
</feature>
<evidence type="ECO:0000256" key="1">
    <source>
        <dbReference type="SAM" id="MobiDB-lite"/>
    </source>
</evidence>
<keyword evidence="2" id="KW-0732">Signal</keyword>
<dbReference type="Proteomes" id="UP000622604">
    <property type="component" value="Unassembled WGS sequence"/>
</dbReference>
<feature type="compositionally biased region" description="Polar residues" evidence="1">
    <location>
        <begin position="104"/>
        <end position="126"/>
    </location>
</feature>
<evidence type="ECO:0000313" key="4">
    <source>
        <dbReference type="Proteomes" id="UP000622604"/>
    </source>
</evidence>
<name>A0A8H9IAU0_9ALTE</name>
<comment type="caution">
    <text evidence="3">The sequence shown here is derived from an EMBL/GenBank/DDBJ whole genome shotgun (WGS) entry which is preliminary data.</text>
</comment>
<accession>A0A8H9IAU0</accession>
<dbReference type="EMBL" id="BMZC01000007">
    <property type="protein sequence ID" value="GGZ67781.1"/>
    <property type="molecule type" value="Genomic_DNA"/>
</dbReference>
<feature type="chain" id="PRO_5034917623" evidence="2">
    <location>
        <begin position="41"/>
        <end position="167"/>
    </location>
</feature>
<dbReference type="AlphaFoldDB" id="A0A8H9IAU0"/>
<protein>
    <submittedName>
        <fullName evidence="3">Uncharacterized protein</fullName>
    </submittedName>
</protein>
<evidence type="ECO:0000256" key="2">
    <source>
        <dbReference type="SAM" id="SignalP"/>
    </source>
</evidence>
<reference evidence="3" key="2">
    <citation type="submission" date="2020-09" db="EMBL/GenBank/DDBJ databases">
        <authorList>
            <person name="Sun Q."/>
            <person name="Kim S."/>
        </authorList>
    </citation>
    <scope>NUCLEOTIDE SEQUENCE</scope>
    <source>
        <strain evidence="3">KCTC 32337</strain>
    </source>
</reference>